<dbReference type="AlphaFoldDB" id="A0A5J6WU43"/>
<keyword evidence="7 8" id="KW-0694">RNA-binding</keyword>
<dbReference type="InterPro" id="IPR011023">
    <property type="entry name" value="Nop2p"/>
</dbReference>
<dbReference type="InterPro" id="IPR031341">
    <property type="entry name" value="Methyltr_RsmF_N"/>
</dbReference>
<dbReference type="NCBIfam" id="TIGR00446">
    <property type="entry name" value="nop2p"/>
    <property type="match status" value="1"/>
</dbReference>
<dbReference type="PANTHER" id="PTHR22807:SF30">
    <property type="entry name" value="28S RRNA (CYTOSINE(4447)-C(5))-METHYLTRANSFERASE-RELATED"/>
    <property type="match status" value="1"/>
</dbReference>
<evidence type="ECO:0000256" key="7">
    <source>
        <dbReference type="ARBA" id="ARBA00022884"/>
    </source>
</evidence>
<evidence type="ECO:0000256" key="1">
    <source>
        <dbReference type="ARBA" id="ARBA00007494"/>
    </source>
</evidence>
<dbReference type="InterPro" id="IPR018314">
    <property type="entry name" value="RsmB/NOL1/NOP2-like_CS"/>
</dbReference>
<gene>
    <name evidence="8 11" type="primary">rsmF</name>
    <name evidence="11" type="ORF">FE240_08210</name>
</gene>
<evidence type="ECO:0000256" key="6">
    <source>
        <dbReference type="ARBA" id="ARBA00022691"/>
    </source>
</evidence>
<dbReference type="PROSITE" id="PS01153">
    <property type="entry name" value="NOL1_NOP2_SUN"/>
    <property type="match status" value="1"/>
</dbReference>
<dbReference type="InterPro" id="IPR027391">
    <property type="entry name" value="Nol1_Nop2_Fmu_2"/>
</dbReference>
<dbReference type="InterPro" id="IPR023545">
    <property type="entry name" value="rRNA_ssu_MeTfrase_F"/>
</dbReference>
<keyword evidence="5 8" id="KW-0808">Transferase</keyword>
<dbReference type="RefSeq" id="WP_193004110.1">
    <property type="nucleotide sequence ID" value="NZ_CP040449.1"/>
</dbReference>
<comment type="similarity">
    <text evidence="1 8 9">Belongs to the class I-like SAM-binding methyltransferase superfamily. RsmB/NOP family.</text>
</comment>
<evidence type="ECO:0000313" key="11">
    <source>
        <dbReference type="EMBL" id="QFI54676.1"/>
    </source>
</evidence>
<keyword evidence="12" id="KW-1185">Reference proteome</keyword>
<dbReference type="PRINTS" id="PR02008">
    <property type="entry name" value="RCMTFAMILY"/>
</dbReference>
<evidence type="ECO:0000256" key="5">
    <source>
        <dbReference type="ARBA" id="ARBA00022679"/>
    </source>
</evidence>
<evidence type="ECO:0000256" key="4">
    <source>
        <dbReference type="ARBA" id="ARBA00022603"/>
    </source>
</evidence>
<dbReference type="KEGG" id="asim:FE240_08210"/>
<keyword evidence="2 8" id="KW-0963">Cytoplasm</keyword>
<dbReference type="InterPro" id="IPR001678">
    <property type="entry name" value="MeTrfase_RsmB-F_NOP2_dom"/>
</dbReference>
<dbReference type="GO" id="GO:0005737">
    <property type="term" value="C:cytoplasm"/>
    <property type="evidence" value="ECO:0007669"/>
    <property type="project" value="UniProtKB-SubCell"/>
</dbReference>
<dbReference type="Gene3D" id="3.40.50.150">
    <property type="entry name" value="Vaccinia Virus protein VP39"/>
    <property type="match status" value="1"/>
</dbReference>
<proteinExistence type="inferred from homology"/>
<sequence length="477" mass="53020">MHETSYLPDAFLDHIARIMPSHLSMDEFVASCRRPLRRSIRVNTLKISVEAFVERMEARGWQLSPVPWCDTGFWLTRPESESVPLGNTAEHLAGLFYIQEASSMMPVTALFDAAGLDEAEMVLDAAAAPGSKTTQIAALMDNRGMLIANEFSASRIKGLFSNVQRCGVTNVALTHFDARVFGQWLPETFDAILLDAPCSGEGTVRKDEDALRNWSIESINDIAATQKALLESAFHALKPGGVIVYSTCTLSHQENQEVCAHIKVRFGDALSFESLAGLFPGAERATTEEGYLHIWPQIYDSEGFFVARLRKHASVPNDIFKPGKLGKFPFSPLSTKEAATLRQEIARDYGVTLRGELYGREGEIWLFPSQVERVIGKIRCDRIGFKLAETFKKGYRLTHEWALAYGDGVSCGVIELDAELAREYMMGRDVRPDGESAKGDVVVRYQGYTLGLGKWVGNRLKNGLPRDLVRDGNLFEV</sequence>
<dbReference type="EMBL" id="CP040449">
    <property type="protein sequence ID" value="QFI54676.1"/>
    <property type="molecule type" value="Genomic_DNA"/>
</dbReference>
<evidence type="ECO:0000259" key="10">
    <source>
        <dbReference type="PROSITE" id="PS51686"/>
    </source>
</evidence>
<dbReference type="HAMAP" id="MF_01579">
    <property type="entry name" value="16SrRNA_methyltr_F"/>
    <property type="match status" value="1"/>
</dbReference>
<comment type="catalytic activity">
    <reaction evidence="8">
        <text>cytidine(1407) in 16S rRNA + S-adenosyl-L-methionine = 5-methylcytidine(1407) in 16S rRNA + S-adenosyl-L-homocysteine + H(+)</text>
        <dbReference type="Rhea" id="RHEA:42756"/>
        <dbReference type="Rhea" id="RHEA-COMP:10223"/>
        <dbReference type="Rhea" id="RHEA-COMP:10224"/>
        <dbReference type="ChEBI" id="CHEBI:15378"/>
        <dbReference type="ChEBI" id="CHEBI:57856"/>
        <dbReference type="ChEBI" id="CHEBI:59789"/>
        <dbReference type="ChEBI" id="CHEBI:74483"/>
        <dbReference type="ChEBI" id="CHEBI:82748"/>
        <dbReference type="EC" id="2.1.1.178"/>
    </reaction>
</comment>
<name>A0A5J6WU43_9GAMM</name>
<organism evidence="11 12">
    <name type="scientific">Aeromonas simiae</name>
    <dbReference type="NCBI Taxonomy" id="218936"/>
    <lineage>
        <taxon>Bacteria</taxon>
        <taxon>Pseudomonadati</taxon>
        <taxon>Pseudomonadota</taxon>
        <taxon>Gammaproteobacteria</taxon>
        <taxon>Aeromonadales</taxon>
        <taxon>Aeromonadaceae</taxon>
        <taxon>Aeromonas</taxon>
    </lineage>
</organism>
<dbReference type="Pfam" id="PF13636">
    <property type="entry name" value="Methyltranf_PUA"/>
    <property type="match status" value="1"/>
</dbReference>
<dbReference type="InterPro" id="IPR023267">
    <property type="entry name" value="RCMT"/>
</dbReference>
<dbReference type="Pfam" id="PF21150">
    <property type="entry name" value="YebU_pre-PUA_dom"/>
    <property type="match status" value="1"/>
</dbReference>
<feature type="domain" description="SAM-dependent MTase RsmB/NOP-type" evidence="10">
    <location>
        <begin position="28"/>
        <end position="312"/>
    </location>
</feature>
<dbReference type="Proteomes" id="UP000594034">
    <property type="component" value="Chromosome"/>
</dbReference>
<keyword evidence="3 8" id="KW-0698">rRNA processing</keyword>
<dbReference type="NCBIfam" id="NF008898">
    <property type="entry name" value="PRK11933.1"/>
    <property type="match status" value="1"/>
</dbReference>
<evidence type="ECO:0000313" key="12">
    <source>
        <dbReference type="Proteomes" id="UP000594034"/>
    </source>
</evidence>
<dbReference type="PANTHER" id="PTHR22807">
    <property type="entry name" value="NOP2 YEAST -RELATED NOL1/NOP2/FMU SUN DOMAIN-CONTAINING"/>
    <property type="match status" value="1"/>
</dbReference>
<feature type="binding site" evidence="8 9">
    <location>
        <position position="150"/>
    </location>
    <ligand>
        <name>S-adenosyl-L-methionine</name>
        <dbReference type="ChEBI" id="CHEBI:59789"/>
    </ligand>
</feature>
<accession>A0A5J6WU43</accession>
<dbReference type="GO" id="GO:0070475">
    <property type="term" value="P:rRNA base methylation"/>
    <property type="evidence" value="ECO:0007669"/>
    <property type="project" value="TreeGrafter"/>
</dbReference>
<evidence type="ECO:0000256" key="8">
    <source>
        <dbReference type="HAMAP-Rule" id="MF_01579"/>
    </source>
</evidence>
<dbReference type="EC" id="2.1.1.178" evidence="8"/>
<evidence type="ECO:0000256" key="3">
    <source>
        <dbReference type="ARBA" id="ARBA00022552"/>
    </source>
</evidence>
<feature type="binding site" evidence="8 9">
    <location>
        <position position="177"/>
    </location>
    <ligand>
        <name>S-adenosyl-L-methionine</name>
        <dbReference type="ChEBI" id="CHEBI:59789"/>
    </ligand>
</feature>
<keyword evidence="6 8" id="KW-0949">S-adenosyl-L-methionine</keyword>
<dbReference type="Gene3D" id="3.10.450.720">
    <property type="match status" value="1"/>
</dbReference>
<protein>
    <recommendedName>
        <fullName evidence="8">Ribosomal RNA small subunit methyltransferase F</fullName>
        <ecNumber evidence="8">2.1.1.178</ecNumber>
    </recommendedName>
    <alternativeName>
        <fullName evidence="8">16S rRNA m5C1407 methyltransferase</fullName>
    </alternativeName>
    <alternativeName>
        <fullName evidence="8">rRNA (cytosine-C(5)-)-methyltransferase RsmF</fullName>
    </alternativeName>
</protein>
<dbReference type="InterPro" id="IPR029063">
    <property type="entry name" value="SAM-dependent_MTases_sf"/>
</dbReference>
<feature type="binding site" evidence="8 9">
    <location>
        <begin position="126"/>
        <end position="132"/>
    </location>
    <ligand>
        <name>S-adenosyl-L-methionine</name>
        <dbReference type="ChEBI" id="CHEBI:59789"/>
    </ligand>
</feature>
<dbReference type="Pfam" id="PF17125">
    <property type="entry name" value="Methyltr_RsmF_N"/>
    <property type="match status" value="1"/>
</dbReference>
<keyword evidence="4 8" id="KW-0489">Methyltransferase</keyword>
<dbReference type="Pfam" id="PF01189">
    <property type="entry name" value="Methyltr_RsmB-F"/>
    <property type="match status" value="1"/>
</dbReference>
<dbReference type="PROSITE" id="PS51686">
    <property type="entry name" value="SAM_MT_RSMB_NOP"/>
    <property type="match status" value="1"/>
</dbReference>
<evidence type="ECO:0000256" key="9">
    <source>
        <dbReference type="PROSITE-ProRule" id="PRU01023"/>
    </source>
</evidence>
<dbReference type="InterPro" id="IPR049560">
    <property type="entry name" value="MeTrfase_RsmB-F_NOP2_cat"/>
</dbReference>
<dbReference type="InterPro" id="IPR048457">
    <property type="entry name" value="YebU_pre-PUA_dom"/>
</dbReference>
<comment type="function">
    <text evidence="8">Specifically methylates the cytosine at position 1407 (m5C1407) of 16S rRNA.</text>
</comment>
<comment type="subcellular location">
    <subcellularLocation>
        <location evidence="8">Cytoplasm</location>
    </subcellularLocation>
</comment>
<dbReference type="GO" id="GO:0009383">
    <property type="term" value="F:rRNA (cytosine-C5-)-methyltransferase activity"/>
    <property type="evidence" value="ECO:0007669"/>
    <property type="project" value="TreeGrafter"/>
</dbReference>
<dbReference type="GO" id="GO:0003723">
    <property type="term" value="F:RNA binding"/>
    <property type="evidence" value="ECO:0007669"/>
    <property type="project" value="UniProtKB-UniRule"/>
</dbReference>
<evidence type="ECO:0000256" key="2">
    <source>
        <dbReference type="ARBA" id="ARBA00022490"/>
    </source>
</evidence>
<feature type="binding site" evidence="8 9">
    <location>
        <position position="195"/>
    </location>
    <ligand>
        <name>S-adenosyl-L-methionine</name>
        <dbReference type="ChEBI" id="CHEBI:59789"/>
    </ligand>
</feature>
<dbReference type="SUPFAM" id="SSF53335">
    <property type="entry name" value="S-adenosyl-L-methionine-dependent methyltransferases"/>
    <property type="match status" value="1"/>
</dbReference>
<dbReference type="CDD" id="cd02440">
    <property type="entry name" value="AdoMet_MTases"/>
    <property type="match status" value="1"/>
</dbReference>
<feature type="active site" description="Nucleophile" evidence="8 9">
    <location>
        <position position="248"/>
    </location>
</feature>
<reference evidence="11 12" key="1">
    <citation type="submission" date="2019-05" db="EMBL/GenBank/DDBJ databases">
        <title>OXA-830, a novel chromosomally encoded expanded-spectrum class D beta-lactamase in Aeromonas simiae.</title>
        <authorList>
            <person name="Zhou W."/>
            <person name="Chen Q."/>
        </authorList>
    </citation>
    <scope>NUCLEOTIDE SEQUENCE [LARGE SCALE GENOMIC DNA]</scope>
    <source>
        <strain evidence="11 12">A6</strain>
    </source>
</reference>